<dbReference type="RefSeq" id="WP_173208929.1">
    <property type="nucleotide sequence ID" value="NZ_CP053697.2"/>
</dbReference>
<dbReference type="InterPro" id="IPR020841">
    <property type="entry name" value="PKS_Beta-ketoAc_synthase_dom"/>
</dbReference>
<dbReference type="KEGG" id="pcam:HNE05_12915"/>
<dbReference type="InterPro" id="IPR014031">
    <property type="entry name" value="Ketoacyl_synth_C"/>
</dbReference>
<dbReference type="AlphaFoldDB" id="A0A6M8FDD0"/>
<dbReference type="Pfam" id="PF00109">
    <property type="entry name" value="ketoacyl-synt"/>
    <property type="match status" value="2"/>
</dbReference>
<keyword evidence="7" id="KW-1185">Reference proteome</keyword>
<evidence type="ECO:0000313" key="7">
    <source>
        <dbReference type="Proteomes" id="UP000501379"/>
    </source>
</evidence>
<dbReference type="PROSITE" id="PS52004">
    <property type="entry name" value="KS3_2"/>
    <property type="match status" value="2"/>
</dbReference>
<dbReference type="InterPro" id="IPR016039">
    <property type="entry name" value="Thiolase-like"/>
</dbReference>
<keyword evidence="3 4" id="KW-0808">Transferase</keyword>
<protein>
    <submittedName>
        <fullName evidence="6">Beta-ketoacyl-ACP synthase</fullName>
    </submittedName>
</protein>
<dbReference type="PANTHER" id="PTHR11712">
    <property type="entry name" value="POLYKETIDE SYNTHASE-RELATED"/>
    <property type="match status" value="1"/>
</dbReference>
<dbReference type="GO" id="GO:0006633">
    <property type="term" value="P:fatty acid biosynthetic process"/>
    <property type="evidence" value="ECO:0007669"/>
    <property type="project" value="UniProtKB-UniPathway"/>
</dbReference>
<dbReference type="EMBL" id="CP053697">
    <property type="protein sequence ID" value="QKE64213.1"/>
    <property type="molecule type" value="Genomic_DNA"/>
</dbReference>
<dbReference type="UniPathway" id="UPA00094"/>
<evidence type="ECO:0000313" key="6">
    <source>
        <dbReference type="EMBL" id="QKE64213.1"/>
    </source>
</evidence>
<dbReference type="CDD" id="cd00834">
    <property type="entry name" value="KAS_I_II"/>
    <property type="match status" value="1"/>
</dbReference>
<accession>A0A6M8FDD0</accession>
<dbReference type="Gene3D" id="3.40.47.10">
    <property type="match status" value="3"/>
</dbReference>
<evidence type="ECO:0000256" key="4">
    <source>
        <dbReference type="RuleBase" id="RU003694"/>
    </source>
</evidence>
<name>A0A6M8FDD0_9GAMM</name>
<dbReference type="Pfam" id="PF02801">
    <property type="entry name" value="Ketoacyl-synt_C"/>
    <property type="match status" value="2"/>
</dbReference>
<feature type="domain" description="Ketosynthase family 3 (KS3)" evidence="5">
    <location>
        <begin position="4"/>
        <end position="398"/>
    </location>
</feature>
<dbReference type="InterPro" id="IPR000794">
    <property type="entry name" value="Beta-ketoacyl_synthase"/>
</dbReference>
<dbReference type="PANTHER" id="PTHR11712:SF336">
    <property type="entry name" value="3-OXOACYL-[ACYL-CARRIER-PROTEIN] SYNTHASE, MITOCHONDRIAL"/>
    <property type="match status" value="1"/>
</dbReference>
<comment type="similarity">
    <text evidence="2 4">Belongs to the thiolase-like superfamily. Beta-ketoacyl-ACP synthases family.</text>
</comment>
<organism evidence="6 7">
    <name type="scientific">Aquipseudomonas campi</name>
    <dbReference type="NCBI Taxonomy" id="2731681"/>
    <lineage>
        <taxon>Bacteria</taxon>
        <taxon>Pseudomonadati</taxon>
        <taxon>Pseudomonadota</taxon>
        <taxon>Gammaproteobacteria</taxon>
        <taxon>Pseudomonadales</taxon>
        <taxon>Pseudomonadaceae</taxon>
        <taxon>Aquipseudomonas</taxon>
    </lineage>
</organism>
<dbReference type="GO" id="GO:0005829">
    <property type="term" value="C:cytosol"/>
    <property type="evidence" value="ECO:0007669"/>
    <property type="project" value="TreeGrafter"/>
</dbReference>
<proteinExistence type="inferred from homology"/>
<dbReference type="InterPro" id="IPR014030">
    <property type="entry name" value="Ketoacyl_synth_N"/>
</dbReference>
<gene>
    <name evidence="6" type="ORF">HNE05_12915</name>
</gene>
<evidence type="ECO:0000256" key="3">
    <source>
        <dbReference type="ARBA" id="ARBA00022679"/>
    </source>
</evidence>
<evidence type="ECO:0000256" key="1">
    <source>
        <dbReference type="ARBA" id="ARBA00005194"/>
    </source>
</evidence>
<dbReference type="GO" id="GO:0004315">
    <property type="term" value="F:3-oxoacyl-[acyl-carrier-protein] synthase activity"/>
    <property type="evidence" value="ECO:0007669"/>
    <property type="project" value="InterPro"/>
</dbReference>
<evidence type="ECO:0000259" key="5">
    <source>
        <dbReference type="PROSITE" id="PS52004"/>
    </source>
</evidence>
<evidence type="ECO:0000256" key="2">
    <source>
        <dbReference type="ARBA" id="ARBA00008467"/>
    </source>
</evidence>
<comment type="pathway">
    <text evidence="1">Lipid metabolism; fatty acid biosynthesis.</text>
</comment>
<dbReference type="SMART" id="SM00825">
    <property type="entry name" value="PKS_KS"/>
    <property type="match status" value="1"/>
</dbReference>
<reference evidence="6" key="1">
    <citation type="submission" date="2020-07" db="EMBL/GenBank/DDBJ databases">
        <title>Nitrate ammonifying Pseudomonas campi sp. nov. isolated from German agricultural grassland.</title>
        <authorList>
            <person name="Timsy T."/>
            <person name="Ulrich A."/>
            <person name="Spanner T."/>
            <person name="Foesel B."/>
            <person name="Kolb S."/>
            <person name="Horn M.A."/>
            <person name="Behrendt U."/>
        </authorList>
    </citation>
    <scope>NUCLEOTIDE SEQUENCE</scope>
    <source>
        <strain evidence="6">S1-A32-2</strain>
    </source>
</reference>
<feature type="domain" description="Ketosynthase family 3 (KS3)" evidence="5">
    <location>
        <begin position="410"/>
        <end position="844"/>
    </location>
</feature>
<dbReference type="InterPro" id="IPR018201">
    <property type="entry name" value="Ketoacyl_synth_AS"/>
</dbReference>
<dbReference type="PROSITE" id="PS00606">
    <property type="entry name" value="KS3_1"/>
    <property type="match status" value="1"/>
</dbReference>
<dbReference type="Proteomes" id="UP000501379">
    <property type="component" value="Chromosome"/>
</dbReference>
<dbReference type="SUPFAM" id="SSF53901">
    <property type="entry name" value="Thiolase-like"/>
    <property type="match status" value="4"/>
</dbReference>
<sequence>MVKRKRIVVTGMGVLTALGNTVDEFREGLFAAKASIRPSENFLKYFDHALASEVLQPVDYEGIAEELLPELDRTVLWGYKVGRDALVQAGLLNDPLLQQTSLVVGVSSAGAEAIMPLIENRPEEFSVRKMEVSGNFSSICPVVTSLLGLQGGFELVATACTASTNAIGIGFDLIQNDKNPVAVIVGSDPVYLPTFAGFHALKAMREESCCPFSGTPGLSIGEGAGAIVLEEYEHAKARGATIYGEIISYATSSDAHHETAPDPRAEGATLVMRAALANAGVGPEAIQYINAHGTGTEANDRAETLAMKKVFPNIAEIPVSSSKSYFGHNIGSAGIIELIACLVTLPEGKVLPTLNFSVPRTGCDLNYVPNEFQQHDVTLFMKNNYAFGGNNCSIVSSVKPEQVPQTEYRPRRVAITGMGALSSLGYGQEQISQRIRDGELGSALVAVSDWLDGDENSQEYEKLLAANPRLSEMLAGLGEGDIRALQFRAHEVRNIEPRKHLKNFDSRKASKIATYGLLALEQALQSGGKKVRHGDTDTALIMGMSKGPQSTVAKYAQSLYPDPRRARTFEFPSALMNSIATFCAISKGMKGYNTTLSTGYNASFGALFYGYELVRQGLQPQALVGGADENAYSSALMSQAGSTRVSWTAEADSFQVYGAKPSGFVLGEGAAVAMLEDVDSALARGAEILAEVVGYGRSCDAVYPGEPALARGNAMTAAIRQALDDAGLRFDQVDLICGTSWGVAESADKELGAVREVFGNASAEIPLVNYNGYFGFVESAAALLNLSLVLEAMKTGEIMPIAFTREFCTDDIAFVREPIQREVRHALLIGASDGGNNYAVVLRKGALHA</sequence>